<feature type="transmembrane region" description="Helical" evidence="3">
    <location>
        <begin position="520"/>
        <end position="538"/>
    </location>
</feature>
<dbReference type="PROSITE" id="PS50850">
    <property type="entry name" value="MFS"/>
    <property type="match status" value="1"/>
</dbReference>
<feature type="compositionally biased region" description="Basic and acidic residues" evidence="2">
    <location>
        <begin position="759"/>
        <end position="774"/>
    </location>
</feature>
<accession>A0A4Z0A781</accession>
<proteinExistence type="predicted"/>
<evidence type="ECO:0000313" key="6">
    <source>
        <dbReference type="Proteomes" id="UP000298061"/>
    </source>
</evidence>
<feature type="transmembrane region" description="Helical" evidence="3">
    <location>
        <begin position="576"/>
        <end position="595"/>
    </location>
</feature>
<evidence type="ECO:0000256" key="1">
    <source>
        <dbReference type="ARBA" id="ARBA00004141"/>
    </source>
</evidence>
<comment type="caution">
    <text evidence="5">The sequence shown here is derived from an EMBL/GenBank/DDBJ whole genome shotgun (WGS) entry which is preliminary data.</text>
</comment>
<organism evidence="5 6">
    <name type="scientific">Hericium alpestre</name>
    <dbReference type="NCBI Taxonomy" id="135208"/>
    <lineage>
        <taxon>Eukaryota</taxon>
        <taxon>Fungi</taxon>
        <taxon>Dikarya</taxon>
        <taxon>Basidiomycota</taxon>
        <taxon>Agaricomycotina</taxon>
        <taxon>Agaricomycetes</taxon>
        <taxon>Russulales</taxon>
        <taxon>Hericiaceae</taxon>
        <taxon>Hericium</taxon>
    </lineage>
</organism>
<protein>
    <recommendedName>
        <fullName evidence="4">Major facilitator superfamily (MFS) profile domain-containing protein</fullName>
    </recommendedName>
</protein>
<dbReference type="SUPFAM" id="SSF103473">
    <property type="entry name" value="MFS general substrate transporter"/>
    <property type="match status" value="1"/>
</dbReference>
<dbReference type="Gene3D" id="1.20.1250.20">
    <property type="entry name" value="MFS general substrate transporter like domains"/>
    <property type="match status" value="1"/>
</dbReference>
<dbReference type="PANTHER" id="PTHR42910:SF1">
    <property type="entry name" value="MAJOR FACILITATOR SUPERFAMILY (MFS) PROFILE DOMAIN-CONTAINING PROTEIN"/>
    <property type="match status" value="1"/>
</dbReference>
<evidence type="ECO:0000313" key="5">
    <source>
        <dbReference type="EMBL" id="TFY82912.1"/>
    </source>
</evidence>
<name>A0A4Z0A781_9AGAM</name>
<dbReference type="CDD" id="cd17324">
    <property type="entry name" value="MFS_NepI_like"/>
    <property type="match status" value="1"/>
</dbReference>
<dbReference type="GO" id="GO:0022857">
    <property type="term" value="F:transmembrane transporter activity"/>
    <property type="evidence" value="ECO:0007669"/>
    <property type="project" value="InterPro"/>
</dbReference>
<dbReference type="InterPro" id="IPR020846">
    <property type="entry name" value="MFS_dom"/>
</dbReference>
<feature type="domain" description="Major facilitator superfamily (MFS) profile" evidence="4">
    <location>
        <begin position="482"/>
        <end position="804"/>
    </location>
</feature>
<comment type="subcellular location">
    <subcellularLocation>
        <location evidence="1">Membrane</location>
        <topology evidence="1">Multi-pass membrane protein</topology>
    </subcellularLocation>
</comment>
<keyword evidence="6" id="KW-1185">Reference proteome</keyword>
<dbReference type="OrthoDB" id="6361347at2759"/>
<dbReference type="InterPro" id="IPR018713">
    <property type="entry name" value="MPAB/Lcp_cat_dom"/>
</dbReference>
<dbReference type="InterPro" id="IPR011701">
    <property type="entry name" value="MFS"/>
</dbReference>
<evidence type="ECO:0000256" key="2">
    <source>
        <dbReference type="SAM" id="MobiDB-lite"/>
    </source>
</evidence>
<evidence type="ECO:0000259" key="4">
    <source>
        <dbReference type="PROSITE" id="PS50850"/>
    </source>
</evidence>
<evidence type="ECO:0000256" key="3">
    <source>
        <dbReference type="SAM" id="Phobius"/>
    </source>
</evidence>
<keyword evidence="3" id="KW-0472">Membrane</keyword>
<dbReference type="AlphaFoldDB" id="A0A4Z0A781"/>
<dbReference type="Pfam" id="PF07690">
    <property type="entry name" value="MFS_1"/>
    <property type="match status" value="1"/>
</dbReference>
<dbReference type="GO" id="GO:0016491">
    <property type="term" value="F:oxidoreductase activity"/>
    <property type="evidence" value="ECO:0007669"/>
    <property type="project" value="InterPro"/>
</dbReference>
<keyword evidence="3" id="KW-0812">Transmembrane</keyword>
<feature type="region of interest" description="Disordered" evidence="2">
    <location>
        <begin position="460"/>
        <end position="479"/>
    </location>
</feature>
<feature type="compositionally biased region" description="Low complexity" evidence="2">
    <location>
        <begin position="785"/>
        <end position="804"/>
    </location>
</feature>
<dbReference type="STRING" id="135208.A0A4Z0A781"/>
<sequence length="804" mass="88885">MPIVIGQIPRTGLVGRRVRRIHHSEETKDLLSGDLVESWGHICVWDENCVGEDVAKRWRQEGDETCDEALRTLFPNSSSSTGVDLLSALEDHKHRNPNVDDPAVSFLDSLSEPPPEEFRISEYEYRIATEFFLDHAIQIVQSLLYYSLAGGFASARIVKTLHAVSYLVPHGQTKGQASTQDADHSRDDDRTFIRLIETFQFILDIMNCVPSNAGAARDKTNRSDGSTAHILPGGEGWKAAVRVRMLHGVARRRAQGRFEKNGSEPMDFIPINQEDMSATFVVLSYVCRLTQSHDLFLLDWLLQASAYLALWRHIGFYLGVSPAILRRYFCSPSTADKFLASTAVHLFSVSPSETALTPPTLPILRATSNRPPLRTTFAYNCALASFLLGPELSSHLGIPPTDLVSHVKLQLVLIGQRIPVYFARYYPRKGWVRKRRAMVKEGLVRMTRWNMGMRRTTFRPRTESTVGRGGERQRGGDIGDGVEEAEKVIPDPEGAVANLYYCQPLLIQLSQTFHVSDSRVSRVPTLLQAGYVVGLLFITPMGDLVRRRPLVIASVTISASLSIVLASTGSVVAFEALSFLTGVFTVASPILIPLAADLAPPERRASAMSIVLSGYLLGIVIARVLAGVIAEFSSWRIVYYVAVGVQYAACLGLYAFCPDYPAKNPSMGHIHVLVSMARLLVTEPLLEQACLVLIASDACYTDFWVTLTFILGDAPYRYSTCVPPPARAHLPSSVDLSYIQPGNRPARRPPAPMVRRIRRDALSARRVDDPDRRGRAQRRRDRGRVSGPRSVRADAAGVADVGGV</sequence>
<dbReference type="GO" id="GO:0016020">
    <property type="term" value="C:membrane"/>
    <property type="evidence" value="ECO:0007669"/>
    <property type="project" value="UniProtKB-SubCell"/>
</dbReference>
<feature type="transmembrane region" description="Helical" evidence="3">
    <location>
        <begin position="550"/>
        <end position="570"/>
    </location>
</feature>
<keyword evidence="3" id="KW-1133">Transmembrane helix</keyword>
<gene>
    <name evidence="5" type="ORF">EWM64_g1096</name>
</gene>
<dbReference type="PANTHER" id="PTHR42910">
    <property type="entry name" value="TRANSPORTER SCO4007-RELATED"/>
    <property type="match status" value="1"/>
</dbReference>
<dbReference type="EMBL" id="SFCI01000068">
    <property type="protein sequence ID" value="TFY82912.1"/>
    <property type="molecule type" value="Genomic_DNA"/>
</dbReference>
<dbReference type="InterPro" id="IPR036259">
    <property type="entry name" value="MFS_trans_sf"/>
</dbReference>
<feature type="transmembrane region" description="Helical" evidence="3">
    <location>
        <begin position="637"/>
        <end position="657"/>
    </location>
</feature>
<reference evidence="5 6" key="1">
    <citation type="submission" date="2019-02" db="EMBL/GenBank/DDBJ databases">
        <title>Genome sequencing of the rare red list fungi Hericium alpestre (H. flagellum).</title>
        <authorList>
            <person name="Buettner E."/>
            <person name="Kellner H."/>
        </authorList>
    </citation>
    <scope>NUCLEOTIDE SEQUENCE [LARGE SCALE GENOMIC DNA]</scope>
    <source>
        <strain evidence="5 6">DSM 108284</strain>
    </source>
</reference>
<dbReference type="Proteomes" id="UP000298061">
    <property type="component" value="Unassembled WGS sequence"/>
</dbReference>
<feature type="transmembrane region" description="Helical" evidence="3">
    <location>
        <begin position="607"/>
        <end position="625"/>
    </location>
</feature>
<dbReference type="Pfam" id="PF09995">
    <property type="entry name" value="MPAB_Lcp_cat"/>
    <property type="match status" value="1"/>
</dbReference>
<feature type="region of interest" description="Disordered" evidence="2">
    <location>
        <begin position="739"/>
        <end position="804"/>
    </location>
</feature>